<feature type="compositionally biased region" description="Basic and acidic residues" evidence="2">
    <location>
        <begin position="73"/>
        <end position="88"/>
    </location>
</feature>
<reference evidence="5" key="1">
    <citation type="journal article" date="2019" name="Int. J. Syst. Evol. Microbiol.">
        <title>The Global Catalogue of Microorganisms (GCM) 10K type strain sequencing project: providing services to taxonomists for standard genome sequencing and annotation.</title>
        <authorList>
            <consortium name="The Broad Institute Genomics Platform"/>
            <consortium name="The Broad Institute Genome Sequencing Center for Infectious Disease"/>
            <person name="Wu L."/>
            <person name="Ma J."/>
        </authorList>
    </citation>
    <scope>NUCLEOTIDE SEQUENCE [LARGE SCALE GENOMIC DNA]</scope>
    <source>
        <strain evidence="5">CGMCC 1.15103</strain>
    </source>
</reference>
<evidence type="ECO:0000256" key="2">
    <source>
        <dbReference type="SAM" id="MobiDB-lite"/>
    </source>
</evidence>
<dbReference type="SMART" id="SM00271">
    <property type="entry name" value="DnaJ"/>
    <property type="match status" value="1"/>
</dbReference>
<evidence type="ECO:0000256" key="1">
    <source>
        <dbReference type="ARBA" id="ARBA00023186"/>
    </source>
</evidence>
<proteinExistence type="predicted"/>
<protein>
    <submittedName>
        <fullName evidence="4">Chaperone protein DnaJ 1</fullName>
    </submittedName>
</protein>
<dbReference type="EMBL" id="BMHL01000004">
    <property type="protein sequence ID" value="GGC40873.1"/>
    <property type="molecule type" value="Genomic_DNA"/>
</dbReference>
<dbReference type="SUPFAM" id="SSF46565">
    <property type="entry name" value="Chaperone J-domain"/>
    <property type="match status" value="1"/>
</dbReference>
<keyword evidence="5" id="KW-1185">Reference proteome</keyword>
<dbReference type="PRINTS" id="PR00625">
    <property type="entry name" value="JDOMAIN"/>
</dbReference>
<dbReference type="RefSeq" id="WP_115778059.1">
    <property type="nucleotide sequence ID" value="NZ_BMHL01000004.1"/>
</dbReference>
<dbReference type="InterPro" id="IPR001623">
    <property type="entry name" value="DnaJ_domain"/>
</dbReference>
<dbReference type="InterPro" id="IPR008971">
    <property type="entry name" value="HSP40/DnaJ_pept-bd"/>
</dbReference>
<dbReference type="CDD" id="cd10747">
    <property type="entry name" value="DnaJ_C"/>
    <property type="match status" value="1"/>
</dbReference>
<dbReference type="PROSITE" id="PS50076">
    <property type="entry name" value="DNAJ_2"/>
    <property type="match status" value="1"/>
</dbReference>
<feature type="region of interest" description="Disordered" evidence="2">
    <location>
        <begin position="66"/>
        <end position="91"/>
    </location>
</feature>
<evidence type="ECO:0000313" key="4">
    <source>
        <dbReference type="EMBL" id="GGC40873.1"/>
    </source>
</evidence>
<feature type="domain" description="J" evidence="3">
    <location>
        <begin position="5"/>
        <end position="63"/>
    </location>
</feature>
<name>A0ABQ1MPT9_9BURK</name>
<dbReference type="Pfam" id="PF00226">
    <property type="entry name" value="DnaJ"/>
    <property type="match status" value="1"/>
</dbReference>
<dbReference type="InterPro" id="IPR036869">
    <property type="entry name" value="J_dom_sf"/>
</dbReference>
<dbReference type="PANTHER" id="PTHR43096">
    <property type="entry name" value="DNAJ HOMOLOG 1, MITOCHONDRIAL-RELATED"/>
    <property type="match status" value="1"/>
</dbReference>
<evidence type="ECO:0000259" key="3">
    <source>
        <dbReference type="PROSITE" id="PS50076"/>
    </source>
</evidence>
<dbReference type="Gene3D" id="2.60.260.20">
    <property type="entry name" value="Urease metallochaperone UreE, N-terminal domain"/>
    <property type="match status" value="2"/>
</dbReference>
<keyword evidence="1" id="KW-0143">Chaperone</keyword>
<organism evidence="4 5">
    <name type="scientific">Paraburkholderia caffeinilytica</name>
    <dbReference type="NCBI Taxonomy" id="1761016"/>
    <lineage>
        <taxon>Bacteria</taxon>
        <taxon>Pseudomonadati</taxon>
        <taxon>Pseudomonadota</taxon>
        <taxon>Betaproteobacteria</taxon>
        <taxon>Burkholderiales</taxon>
        <taxon>Burkholderiaceae</taxon>
        <taxon>Paraburkholderia</taxon>
    </lineage>
</organism>
<dbReference type="SUPFAM" id="SSF49493">
    <property type="entry name" value="HSP40/DnaJ peptide-binding domain"/>
    <property type="match status" value="2"/>
</dbReference>
<evidence type="ECO:0000313" key="5">
    <source>
        <dbReference type="Proteomes" id="UP000602004"/>
    </source>
</evidence>
<dbReference type="PANTHER" id="PTHR43096:SF52">
    <property type="entry name" value="DNAJ HOMOLOG 1, MITOCHONDRIAL-RELATED"/>
    <property type="match status" value="1"/>
</dbReference>
<accession>A0ABQ1MPT9</accession>
<dbReference type="Gene3D" id="2.10.230.10">
    <property type="entry name" value="Heat shock protein DnaJ, cysteine-rich domain"/>
    <property type="match status" value="1"/>
</dbReference>
<dbReference type="Gene3D" id="1.10.287.110">
    <property type="entry name" value="DnaJ domain"/>
    <property type="match status" value="1"/>
</dbReference>
<dbReference type="Pfam" id="PF01556">
    <property type="entry name" value="DnaJ_C"/>
    <property type="match status" value="1"/>
</dbReference>
<dbReference type="Proteomes" id="UP000602004">
    <property type="component" value="Unassembled WGS sequence"/>
</dbReference>
<dbReference type="CDD" id="cd06257">
    <property type="entry name" value="DnaJ"/>
    <property type="match status" value="1"/>
</dbReference>
<comment type="caution">
    <text evidence="4">The sequence shown here is derived from an EMBL/GenBank/DDBJ whole genome shotgun (WGS) entry which is preliminary data.</text>
</comment>
<dbReference type="InterPro" id="IPR002939">
    <property type="entry name" value="DnaJ_C"/>
</dbReference>
<gene>
    <name evidence="4" type="primary">dnaJ1</name>
    <name evidence="4" type="ORF">GCM10011400_29510</name>
</gene>
<sequence>MSLDEYYRRLSLPGTASPADVKRAYRRLRAKYHPDRNKGRESAVEPVFKRIQEAFEILTGERGLPVPIPADASTERRSKPAHAHEHRSPPPMRGANCLIELFVPLEAAIHGGEVEASYSVKAPCHPCQERVSQCAGCYGSGLSVSGMPCMACGGTGRPPAGEQCQTCLGTGIRTCRKSETVKVPAGVWDGQRLVVEGGGHPGPNGGPPGDAIFSVAIVCSAAFRRDGLNLASEIQVDFVTATLGGNFEAQILGRAHQMAIPPNAQQGSTIRLPGHGLTDRTGSRGDLTLQLVLAMPAAASHLTDNERQRLREMFADAGRRAMQAMTDELRE</sequence>